<dbReference type="PANTHER" id="PTHR47331">
    <property type="entry name" value="PHD-TYPE DOMAIN-CONTAINING PROTEIN"/>
    <property type="match status" value="1"/>
</dbReference>
<gene>
    <name evidence="3" type="primary">X975_15193</name>
    <name evidence="3" type="ORF">TNIN_419581</name>
</gene>
<keyword evidence="1" id="KW-0863">Zinc-finger</keyword>
<protein>
    <submittedName>
        <fullName evidence="3">Putative RNA-directed DNA polymerase from transposon X-element</fullName>
    </submittedName>
</protein>
<reference evidence="3" key="1">
    <citation type="submission" date="2020-08" db="EMBL/GenBank/DDBJ databases">
        <title>Multicomponent nature underlies the extraordinary mechanical properties of spider dragline silk.</title>
        <authorList>
            <person name="Kono N."/>
            <person name="Nakamura H."/>
            <person name="Mori M."/>
            <person name="Yoshida Y."/>
            <person name="Ohtoshi R."/>
            <person name="Malay A.D."/>
            <person name="Moran D.A.P."/>
            <person name="Tomita M."/>
            <person name="Numata K."/>
            <person name="Arakawa K."/>
        </authorList>
    </citation>
    <scope>NUCLEOTIDE SEQUENCE</scope>
</reference>
<proteinExistence type="predicted"/>
<organism evidence="3 4">
    <name type="scientific">Trichonephila inaurata madagascariensis</name>
    <dbReference type="NCBI Taxonomy" id="2747483"/>
    <lineage>
        <taxon>Eukaryota</taxon>
        <taxon>Metazoa</taxon>
        <taxon>Ecdysozoa</taxon>
        <taxon>Arthropoda</taxon>
        <taxon>Chelicerata</taxon>
        <taxon>Arachnida</taxon>
        <taxon>Araneae</taxon>
        <taxon>Araneomorphae</taxon>
        <taxon>Entelegynae</taxon>
        <taxon>Araneoidea</taxon>
        <taxon>Nephilidae</taxon>
        <taxon>Trichonephila</taxon>
        <taxon>Trichonephila inaurata</taxon>
    </lineage>
</organism>
<name>A0A8X6Y919_9ARAC</name>
<dbReference type="SUPFAM" id="SSF57756">
    <property type="entry name" value="Retrovirus zinc finger-like domains"/>
    <property type="match status" value="1"/>
</dbReference>
<keyword evidence="4" id="KW-1185">Reference proteome</keyword>
<comment type="caution">
    <text evidence="3">The sequence shown here is derived from an EMBL/GenBank/DDBJ whole genome shotgun (WGS) entry which is preliminary data.</text>
</comment>
<dbReference type="InterPro" id="IPR036875">
    <property type="entry name" value="Znf_CCHC_sf"/>
</dbReference>
<evidence type="ECO:0000256" key="1">
    <source>
        <dbReference type="PROSITE-ProRule" id="PRU00047"/>
    </source>
</evidence>
<feature type="domain" description="CCHC-type" evidence="2">
    <location>
        <begin position="16"/>
        <end position="30"/>
    </location>
</feature>
<dbReference type="SUPFAM" id="SSF56672">
    <property type="entry name" value="DNA/RNA polymerases"/>
    <property type="match status" value="1"/>
</dbReference>
<evidence type="ECO:0000259" key="2">
    <source>
        <dbReference type="PROSITE" id="PS50158"/>
    </source>
</evidence>
<keyword evidence="1" id="KW-0479">Metal-binding</keyword>
<dbReference type="PROSITE" id="PS50158">
    <property type="entry name" value="ZF_CCHC"/>
    <property type="match status" value="1"/>
</dbReference>
<accession>A0A8X6Y919</accession>
<dbReference type="Proteomes" id="UP000886998">
    <property type="component" value="Unassembled WGS sequence"/>
</dbReference>
<evidence type="ECO:0000313" key="3">
    <source>
        <dbReference type="EMBL" id="GFY66452.1"/>
    </source>
</evidence>
<keyword evidence="3" id="KW-0548">Nucleotidyltransferase</keyword>
<evidence type="ECO:0000313" key="4">
    <source>
        <dbReference type="Proteomes" id="UP000886998"/>
    </source>
</evidence>
<dbReference type="InterPro" id="IPR001878">
    <property type="entry name" value="Znf_CCHC"/>
</dbReference>
<dbReference type="OrthoDB" id="6505652at2759"/>
<dbReference type="Gene3D" id="2.40.70.10">
    <property type="entry name" value="Acid Proteases"/>
    <property type="match status" value="1"/>
</dbReference>
<dbReference type="GO" id="GO:0003964">
    <property type="term" value="F:RNA-directed DNA polymerase activity"/>
    <property type="evidence" value="ECO:0007669"/>
    <property type="project" value="UniProtKB-KW"/>
</dbReference>
<dbReference type="InterPro" id="IPR043502">
    <property type="entry name" value="DNA/RNA_pol_sf"/>
</dbReference>
<dbReference type="GO" id="GO:0008270">
    <property type="term" value="F:zinc ion binding"/>
    <property type="evidence" value="ECO:0007669"/>
    <property type="project" value="UniProtKB-KW"/>
</dbReference>
<dbReference type="PANTHER" id="PTHR47331:SF5">
    <property type="entry name" value="RIBONUCLEASE H"/>
    <property type="match status" value="1"/>
</dbReference>
<dbReference type="EMBL" id="BMAV01016048">
    <property type="protein sequence ID" value="GFY66452.1"/>
    <property type="molecule type" value="Genomic_DNA"/>
</dbReference>
<keyword evidence="3" id="KW-0695">RNA-directed DNA polymerase</keyword>
<keyword evidence="1" id="KW-0862">Zinc</keyword>
<dbReference type="GO" id="GO:0003676">
    <property type="term" value="F:nucleic acid binding"/>
    <property type="evidence" value="ECO:0007669"/>
    <property type="project" value="InterPro"/>
</dbReference>
<sequence length="366" mass="41683">MPIEDKRKLLAQKHACFRCLKIGHVSRSCKYKVKCLSCDKSHYTIMCADRESAKSNDENNVVCVCIKSSVLSNQSVINETVYLQTLVLKIEHNGKELKVRTILDSGSQKSYISERVIKLLKLRPKSKQTIVHGLFGGRETSPHSHLVFDVYLKNFEDTYAHSVEVLSQKKICGFVPKIVVLYTLQELKEKNITLSDLETKEHDIELLLGADVIGNILTGNSLKLSSGVTVFQTKFGYTMIGKTNTIYNNLYSNVVSLHCANFTVTVLWNLDTIGITDPTEDAKRKHEHSDFLNQFKESLSVLPDGRFRLYPIRLSLDIEKAFLQLSIIPEHRDYLRFFLPTVKETKIYRHSRVVFGMCSSPFQLSA</sequence>
<dbReference type="InterPro" id="IPR021109">
    <property type="entry name" value="Peptidase_aspartic_dom_sf"/>
</dbReference>
<dbReference type="AlphaFoldDB" id="A0A8X6Y919"/>
<keyword evidence="3" id="KW-0808">Transferase</keyword>